<protein>
    <submittedName>
        <fullName evidence="2">Uncharacterized protein</fullName>
    </submittedName>
</protein>
<reference evidence="2 3" key="1">
    <citation type="submission" date="2015-01" db="EMBL/GenBank/DDBJ databases">
        <title>Vibrio sp. C1 JCM 19231 whole genome shotgun sequence.</title>
        <authorList>
            <person name="Sawabe T."/>
            <person name="Meirelles P."/>
            <person name="Feng G."/>
            <person name="Sayaka M."/>
            <person name="Hattori M."/>
            <person name="Ohkuma M."/>
        </authorList>
    </citation>
    <scope>NUCLEOTIDE SEQUENCE [LARGE SCALE GENOMIC DNA]</scope>
    <source>
        <strain evidence="3">JCM 19231</strain>
    </source>
</reference>
<dbReference type="EMBL" id="BBRZ01000020">
    <property type="protein sequence ID" value="GAM55896.1"/>
    <property type="molecule type" value="Genomic_DNA"/>
</dbReference>
<gene>
    <name evidence="2" type="ORF">JCM19231_5043</name>
</gene>
<sequence>MLRRLFYPLIGLFIIACIFFGEEMWLFITGDPIRDIQEGAQNIIKAFNRFISG</sequence>
<dbReference type="Proteomes" id="UP000031671">
    <property type="component" value="Unassembled WGS sequence"/>
</dbReference>
<dbReference type="RefSeq" id="WP_261836658.1">
    <property type="nucleotide sequence ID" value="NZ_AP024882.1"/>
</dbReference>
<feature type="transmembrane region" description="Helical" evidence="1">
    <location>
        <begin position="6"/>
        <end position="28"/>
    </location>
</feature>
<proteinExistence type="predicted"/>
<name>A0A0B8NPL9_9VIBR</name>
<dbReference type="PROSITE" id="PS51257">
    <property type="entry name" value="PROKAR_LIPOPROTEIN"/>
    <property type="match status" value="1"/>
</dbReference>
<keyword evidence="3" id="KW-1185">Reference proteome</keyword>
<reference evidence="2 3" key="2">
    <citation type="submission" date="2015-01" db="EMBL/GenBank/DDBJ databases">
        <authorList>
            <consortium name="NBRP consortium"/>
            <person name="Sawabe T."/>
            <person name="Meirelles P."/>
            <person name="Feng G."/>
            <person name="Sayaka M."/>
            <person name="Hattori M."/>
            <person name="Ohkuma M."/>
        </authorList>
    </citation>
    <scope>NUCLEOTIDE SEQUENCE [LARGE SCALE GENOMIC DNA]</scope>
    <source>
        <strain evidence="3">JCM 19231</strain>
    </source>
</reference>
<accession>A0A0B8NPL9</accession>
<evidence type="ECO:0000313" key="3">
    <source>
        <dbReference type="Proteomes" id="UP000031671"/>
    </source>
</evidence>
<keyword evidence="1" id="KW-0472">Membrane</keyword>
<keyword evidence="1" id="KW-0812">Transmembrane</keyword>
<evidence type="ECO:0000256" key="1">
    <source>
        <dbReference type="SAM" id="Phobius"/>
    </source>
</evidence>
<comment type="caution">
    <text evidence="2">The sequence shown here is derived from an EMBL/GenBank/DDBJ whole genome shotgun (WGS) entry which is preliminary data.</text>
</comment>
<organism evidence="2 3">
    <name type="scientific">Vibrio ishigakensis</name>
    <dbReference type="NCBI Taxonomy" id="1481914"/>
    <lineage>
        <taxon>Bacteria</taxon>
        <taxon>Pseudomonadati</taxon>
        <taxon>Pseudomonadota</taxon>
        <taxon>Gammaproteobacteria</taxon>
        <taxon>Vibrionales</taxon>
        <taxon>Vibrionaceae</taxon>
        <taxon>Vibrio</taxon>
    </lineage>
</organism>
<keyword evidence="1" id="KW-1133">Transmembrane helix</keyword>
<evidence type="ECO:0000313" key="2">
    <source>
        <dbReference type="EMBL" id="GAM55896.1"/>
    </source>
</evidence>
<dbReference type="AlphaFoldDB" id="A0A0B8NPL9"/>